<feature type="coiled-coil region" evidence="14">
    <location>
        <begin position="340"/>
        <end position="406"/>
    </location>
</feature>
<keyword evidence="20" id="KW-1185">Reference proteome</keyword>
<feature type="transmembrane region" description="Helical" evidence="16">
    <location>
        <begin position="577"/>
        <end position="597"/>
    </location>
</feature>
<reference evidence="19 20" key="1">
    <citation type="submission" date="2020-04" db="EMBL/GenBank/DDBJ databases">
        <title>Chromosome-level genome assembly of a cyprinid fish Onychostoma macrolepis by integration of Nanopore Sequencing, Bionano and Hi-C technology.</title>
        <authorList>
            <person name="Wang D."/>
        </authorList>
    </citation>
    <scope>NUCLEOTIDE SEQUENCE [LARGE SCALE GENOMIC DNA]</scope>
    <source>
        <strain evidence="19">SWU-2019</strain>
        <tissue evidence="19">Muscle</tissue>
    </source>
</reference>
<dbReference type="FunFam" id="1.20.1070.10:FF:000035">
    <property type="entry name" value="C-C chemokine receptor type 6"/>
    <property type="match status" value="1"/>
</dbReference>
<dbReference type="GO" id="GO:0005882">
    <property type="term" value="C:intermediate filament"/>
    <property type="evidence" value="ECO:0007669"/>
    <property type="project" value="UniProtKB-KW"/>
</dbReference>
<evidence type="ECO:0000256" key="7">
    <source>
        <dbReference type="ARBA" id="ARBA00023054"/>
    </source>
</evidence>
<keyword evidence="10" id="KW-0325">Glycoprotein</keyword>
<dbReference type="Gene3D" id="1.20.5.1160">
    <property type="entry name" value="Vasodilator-stimulated phosphoprotein"/>
    <property type="match status" value="1"/>
</dbReference>
<dbReference type="Pfam" id="PF00001">
    <property type="entry name" value="7tm_1"/>
    <property type="match status" value="1"/>
</dbReference>
<feature type="transmembrane region" description="Helical" evidence="16">
    <location>
        <begin position="705"/>
        <end position="725"/>
    </location>
</feature>
<dbReference type="InterPro" id="IPR017452">
    <property type="entry name" value="GPCR_Rhodpsn_7TM"/>
</dbReference>
<feature type="compositionally biased region" description="Basic and acidic residues" evidence="15">
    <location>
        <begin position="460"/>
        <end position="472"/>
    </location>
</feature>
<dbReference type="Gene3D" id="1.20.1070.10">
    <property type="entry name" value="Rhodopsin 7-helix transmembrane proteins"/>
    <property type="match status" value="1"/>
</dbReference>
<name>A0A7J6DF19_9TELE</name>
<evidence type="ECO:0000256" key="2">
    <source>
        <dbReference type="ARBA" id="ARBA00022475"/>
    </source>
</evidence>
<keyword evidence="5 16" id="KW-1133">Transmembrane helix</keyword>
<accession>A0A7J6DF19</accession>
<dbReference type="SUPFAM" id="SSF64593">
    <property type="entry name" value="Intermediate filament protein, coiled coil region"/>
    <property type="match status" value="2"/>
</dbReference>
<feature type="coiled-coil region" evidence="14">
    <location>
        <begin position="133"/>
        <end position="192"/>
    </location>
</feature>
<evidence type="ECO:0008006" key="21">
    <source>
        <dbReference type="Google" id="ProtNLM"/>
    </source>
</evidence>
<evidence type="ECO:0000256" key="14">
    <source>
        <dbReference type="SAM" id="Coils"/>
    </source>
</evidence>
<sequence length="861" mass="93891">MALSISFAPSRMSGGYGGFGASGGARLGLGLGGGAGLGGGLGMGGGLGFGAGGGLGLGLGLGGGAGAGAGLALGGGGGGTLIASPAFAMGRAVAAGGLGGSAAFAAGPSGAAVAPLLSRAAEKHTLSGLNDRFSTYMAKVRALQQENAALEAKLSQLTGGTDVSQESSVTATVEYEAQLSEYRNTLETLTIDTVKLEIELDNVRGTAHELKAKLDFEQGVKFQLESDIATMKKDVELASDLRIDLDAKYSSLKNELDFVNKTQEEELSSLQSKLGTTTMDTSVSMIEVDTGKSFDISVALNKIRMEYEKSVQQHREEAEAYYKLKMDEIQTTNAKNTEAVSLTKAEITSARKELQTLNLELQGLVAANMSLEQSLAEAQAQSSVGVAEYQAQIASLTSAIEVAKVDLHKQILAYQELLDIKLALDVEISTYRKLLEGDDFKPQNLKASAKQTFSRRRQKQRESDLSDQEDSRQQLICITSPNFSQKTCIQRRSTMNITESVTQSTGMTSEYDYEDSSTTMGDYEDGEICNKATVRKFRMYYEPALYWMIVILGAIGNTLVVWIYTHFKNRLKAMTDVYLLNLALADLFFLCTLPFWAADSIYGWTFGSGLCKIVSAIYKINFFSSMFLLTCISVDRYIVIVQTTKAQNSKRDRLLYSKLICVLVWLLAAVMSIPEFIFARSKEDDQGNHFCMMVYWNNENNRTKILVLALQICMGFCIPLIVMIFCYTNIIRTLLKTRNFEKHKALRVILAVVAVFVVSQLPYNGMLVFEATQAANTTVTNCEEVQLFDIAGQIMKSLAYMHSCLNPFLYAFVGVRFRKDVFKLFQNLGCIPTLKNSKLLQGSSHRPSVMSDTETTNALSL</sequence>
<keyword evidence="11 13" id="KW-0807">Transducer</keyword>
<feature type="region of interest" description="Disordered" evidence="15">
    <location>
        <begin position="446"/>
        <end position="472"/>
    </location>
</feature>
<evidence type="ECO:0000256" key="8">
    <source>
        <dbReference type="ARBA" id="ARBA00023136"/>
    </source>
</evidence>
<dbReference type="SMART" id="SM01391">
    <property type="entry name" value="Filament"/>
    <property type="match status" value="1"/>
</dbReference>
<protein>
    <recommendedName>
        <fullName evidence="21">C-C chemokine receptor type 9</fullName>
    </recommendedName>
</protein>
<evidence type="ECO:0000313" key="19">
    <source>
        <dbReference type="EMBL" id="KAF4117374.1"/>
    </source>
</evidence>
<dbReference type="Gene3D" id="1.20.5.500">
    <property type="entry name" value="Single helix bin"/>
    <property type="match status" value="1"/>
</dbReference>
<keyword evidence="3 13" id="KW-0812">Transmembrane</keyword>
<evidence type="ECO:0000256" key="11">
    <source>
        <dbReference type="ARBA" id="ARBA00023224"/>
    </source>
</evidence>
<proteinExistence type="inferred from homology"/>
<gene>
    <name evidence="19" type="ORF">G5714_001927</name>
</gene>
<evidence type="ECO:0000259" key="17">
    <source>
        <dbReference type="PROSITE" id="PS50262"/>
    </source>
</evidence>
<comment type="similarity">
    <text evidence="12">Belongs to the intermediate filament family.</text>
</comment>
<keyword evidence="9 13" id="KW-0675">Receptor</keyword>
<dbReference type="PROSITE" id="PS50262">
    <property type="entry name" value="G_PROTEIN_RECEP_F1_2"/>
    <property type="match status" value="1"/>
</dbReference>
<keyword evidence="2" id="KW-1003">Cell membrane</keyword>
<evidence type="ECO:0000256" key="15">
    <source>
        <dbReference type="SAM" id="MobiDB-lite"/>
    </source>
</evidence>
<comment type="caution">
    <text evidence="19">The sequence shown here is derived from an EMBL/GenBank/DDBJ whole genome shotgun (WGS) entry which is preliminary data.</text>
</comment>
<feature type="domain" description="IF rod" evidence="18">
    <location>
        <begin position="122"/>
        <end position="442"/>
    </location>
</feature>
<dbReference type="InterPro" id="IPR000276">
    <property type="entry name" value="GPCR_Rhodpsn"/>
</dbReference>
<dbReference type="GO" id="GO:0019722">
    <property type="term" value="P:calcium-mediated signaling"/>
    <property type="evidence" value="ECO:0007669"/>
    <property type="project" value="TreeGrafter"/>
</dbReference>
<dbReference type="InterPro" id="IPR039008">
    <property type="entry name" value="IF_rod_dom"/>
</dbReference>
<dbReference type="Pfam" id="PF00038">
    <property type="entry name" value="Filament"/>
    <property type="match status" value="1"/>
</dbReference>
<comment type="subcellular location">
    <subcellularLocation>
        <location evidence="1">Cell membrane</location>
        <topology evidence="1">Multi-pass membrane protein</topology>
    </subcellularLocation>
</comment>
<keyword evidence="6 13" id="KW-0297">G-protein coupled receptor</keyword>
<dbReference type="AlphaFoldDB" id="A0A7J6DF19"/>
<dbReference type="PROSITE" id="PS51842">
    <property type="entry name" value="IF_ROD_2"/>
    <property type="match status" value="1"/>
</dbReference>
<feature type="transmembrane region" description="Helical" evidence="16">
    <location>
        <begin position="617"/>
        <end position="638"/>
    </location>
</feature>
<dbReference type="PRINTS" id="PR00657">
    <property type="entry name" value="CCCHEMOKINER"/>
</dbReference>
<dbReference type="GO" id="GO:0060326">
    <property type="term" value="P:cell chemotaxis"/>
    <property type="evidence" value="ECO:0007669"/>
    <property type="project" value="TreeGrafter"/>
</dbReference>
<dbReference type="PROSITE" id="PS00226">
    <property type="entry name" value="IF_ROD_1"/>
    <property type="match status" value="1"/>
</dbReference>
<evidence type="ECO:0000256" key="5">
    <source>
        <dbReference type="ARBA" id="ARBA00022989"/>
    </source>
</evidence>
<dbReference type="InterPro" id="IPR018039">
    <property type="entry name" value="IF_conserved"/>
</dbReference>
<evidence type="ECO:0000256" key="1">
    <source>
        <dbReference type="ARBA" id="ARBA00004651"/>
    </source>
</evidence>
<dbReference type="InterPro" id="IPR050119">
    <property type="entry name" value="CCR1-9-like"/>
</dbReference>
<evidence type="ECO:0000259" key="18">
    <source>
        <dbReference type="PROSITE" id="PS51842"/>
    </source>
</evidence>
<evidence type="ECO:0000256" key="10">
    <source>
        <dbReference type="ARBA" id="ARBA00023180"/>
    </source>
</evidence>
<dbReference type="PANTHER" id="PTHR10489:SF664">
    <property type="entry name" value="C-C CHEMOKINE RECEPTOR TYPE 9"/>
    <property type="match status" value="1"/>
</dbReference>
<feature type="domain" description="G-protein coupled receptors family 1 profile" evidence="17">
    <location>
        <begin position="556"/>
        <end position="810"/>
    </location>
</feature>
<dbReference type="PRINTS" id="PR00237">
    <property type="entry name" value="GPCRRHODOPSN"/>
</dbReference>
<dbReference type="PROSITE" id="PS00237">
    <property type="entry name" value="G_PROTEIN_RECEP_F1_1"/>
    <property type="match status" value="1"/>
</dbReference>
<evidence type="ECO:0000313" key="20">
    <source>
        <dbReference type="Proteomes" id="UP000579812"/>
    </source>
</evidence>
<dbReference type="PANTHER" id="PTHR10489">
    <property type="entry name" value="CELL ADHESION MOLECULE"/>
    <property type="match status" value="1"/>
</dbReference>
<organism evidence="19 20">
    <name type="scientific">Onychostoma macrolepis</name>
    <dbReference type="NCBI Taxonomy" id="369639"/>
    <lineage>
        <taxon>Eukaryota</taxon>
        <taxon>Metazoa</taxon>
        <taxon>Chordata</taxon>
        <taxon>Craniata</taxon>
        <taxon>Vertebrata</taxon>
        <taxon>Euteleostomi</taxon>
        <taxon>Actinopterygii</taxon>
        <taxon>Neopterygii</taxon>
        <taxon>Teleostei</taxon>
        <taxon>Ostariophysi</taxon>
        <taxon>Cypriniformes</taxon>
        <taxon>Cyprinidae</taxon>
        <taxon>Acrossocheilinae</taxon>
        <taxon>Onychostoma</taxon>
    </lineage>
</organism>
<dbReference type="InterPro" id="IPR000355">
    <property type="entry name" value="Chemokine_rcpt"/>
</dbReference>
<dbReference type="CDD" id="cd15174">
    <property type="entry name" value="7tmA_CCR9"/>
    <property type="match status" value="1"/>
</dbReference>
<dbReference type="EMBL" id="JAAMOB010000002">
    <property type="protein sequence ID" value="KAF4117374.1"/>
    <property type="molecule type" value="Genomic_DNA"/>
</dbReference>
<evidence type="ECO:0000256" key="16">
    <source>
        <dbReference type="SAM" id="Phobius"/>
    </source>
</evidence>
<dbReference type="Proteomes" id="UP000579812">
    <property type="component" value="Unassembled WGS sequence"/>
</dbReference>
<keyword evidence="4 12" id="KW-0403">Intermediate filament</keyword>
<evidence type="ECO:0000256" key="4">
    <source>
        <dbReference type="ARBA" id="ARBA00022754"/>
    </source>
</evidence>
<dbReference type="GO" id="GO:0019957">
    <property type="term" value="F:C-C chemokine binding"/>
    <property type="evidence" value="ECO:0007669"/>
    <property type="project" value="TreeGrafter"/>
</dbReference>
<keyword evidence="8 16" id="KW-0472">Membrane</keyword>
<evidence type="ECO:0000256" key="13">
    <source>
        <dbReference type="RuleBase" id="RU000688"/>
    </source>
</evidence>
<feature type="transmembrane region" description="Helical" evidence="16">
    <location>
        <begin position="544"/>
        <end position="565"/>
    </location>
</feature>
<dbReference type="GO" id="GO:0006955">
    <property type="term" value="P:immune response"/>
    <property type="evidence" value="ECO:0007669"/>
    <property type="project" value="TreeGrafter"/>
</dbReference>
<feature type="transmembrane region" description="Helical" evidence="16">
    <location>
        <begin position="745"/>
        <end position="763"/>
    </location>
</feature>
<evidence type="ECO:0000256" key="6">
    <source>
        <dbReference type="ARBA" id="ARBA00023040"/>
    </source>
</evidence>
<comment type="similarity">
    <text evidence="13">Belongs to the G-protein coupled receptor 1 family.</text>
</comment>
<feature type="transmembrane region" description="Helical" evidence="16">
    <location>
        <begin position="798"/>
        <end position="817"/>
    </location>
</feature>
<dbReference type="Gene3D" id="1.20.5.170">
    <property type="match status" value="1"/>
</dbReference>
<dbReference type="GO" id="GO:0007204">
    <property type="term" value="P:positive regulation of cytosolic calcium ion concentration"/>
    <property type="evidence" value="ECO:0007669"/>
    <property type="project" value="TreeGrafter"/>
</dbReference>
<dbReference type="GO" id="GO:0009897">
    <property type="term" value="C:external side of plasma membrane"/>
    <property type="evidence" value="ECO:0007669"/>
    <property type="project" value="TreeGrafter"/>
</dbReference>
<dbReference type="GO" id="GO:0016493">
    <property type="term" value="F:C-C chemokine receptor activity"/>
    <property type="evidence" value="ECO:0007669"/>
    <property type="project" value="TreeGrafter"/>
</dbReference>
<evidence type="ECO:0000256" key="12">
    <source>
        <dbReference type="RuleBase" id="RU000685"/>
    </source>
</evidence>
<feature type="region of interest" description="Disordered" evidence="15">
    <location>
        <begin position="842"/>
        <end position="861"/>
    </location>
</feature>
<dbReference type="SUPFAM" id="SSF81321">
    <property type="entry name" value="Family A G protein-coupled receptor-like"/>
    <property type="match status" value="1"/>
</dbReference>
<evidence type="ECO:0000256" key="3">
    <source>
        <dbReference type="ARBA" id="ARBA00022692"/>
    </source>
</evidence>
<keyword evidence="7 14" id="KW-0175">Coiled coil</keyword>
<evidence type="ECO:0000256" key="9">
    <source>
        <dbReference type="ARBA" id="ARBA00023170"/>
    </source>
</evidence>
<feature type="transmembrane region" description="Helical" evidence="16">
    <location>
        <begin position="659"/>
        <end position="679"/>
    </location>
</feature>